<dbReference type="EMBL" id="JACYFG010000051">
    <property type="protein sequence ID" value="MBD5782016.1"/>
    <property type="molecule type" value="Genomic_DNA"/>
</dbReference>
<keyword evidence="4" id="KW-1185">Reference proteome</keyword>
<accession>A0A927FDX6</accession>
<dbReference type="PANTHER" id="PTHR42742:SF3">
    <property type="entry name" value="FRUCTOKINASE"/>
    <property type="match status" value="1"/>
</dbReference>
<dbReference type="GO" id="GO:0046872">
    <property type="term" value="F:metal ion binding"/>
    <property type="evidence" value="ECO:0007669"/>
    <property type="project" value="UniProtKB-KW"/>
</dbReference>
<proteinExistence type="predicted"/>
<dbReference type="PANTHER" id="PTHR42742">
    <property type="entry name" value="TRANSCRIPTIONAL REPRESSOR MPRA"/>
    <property type="match status" value="1"/>
</dbReference>
<keyword evidence="2" id="KW-0862">Zinc</keyword>
<dbReference type="SUPFAM" id="SSF51182">
    <property type="entry name" value="RmlC-like cupins"/>
    <property type="match status" value="1"/>
</dbReference>
<evidence type="ECO:0000256" key="2">
    <source>
        <dbReference type="ARBA" id="ARBA00022833"/>
    </source>
</evidence>
<dbReference type="InterPro" id="IPR051804">
    <property type="entry name" value="Carb_Metab_Reg_Kinase/Isom"/>
</dbReference>
<gene>
    <name evidence="3" type="ORF">IEN85_21130</name>
</gene>
<protein>
    <submittedName>
        <fullName evidence="3">Class I mannose-6-phosphate isomerase</fullName>
    </submittedName>
</protein>
<name>A0A927FDX6_9BACT</name>
<dbReference type="InterPro" id="IPR014710">
    <property type="entry name" value="RmlC-like_jellyroll"/>
</dbReference>
<comment type="caution">
    <text evidence="3">The sequence shown here is derived from an EMBL/GenBank/DDBJ whole genome shotgun (WGS) entry which is preliminary data.</text>
</comment>
<dbReference type="RefSeq" id="WP_191619088.1">
    <property type="nucleotide sequence ID" value="NZ_JACYFG010000051.1"/>
</dbReference>
<dbReference type="Proteomes" id="UP000622317">
    <property type="component" value="Unassembled WGS sequence"/>
</dbReference>
<evidence type="ECO:0000313" key="3">
    <source>
        <dbReference type="EMBL" id="MBD5782016.1"/>
    </source>
</evidence>
<keyword evidence="1" id="KW-0479">Metal-binding</keyword>
<reference evidence="3" key="1">
    <citation type="submission" date="2020-09" db="EMBL/GenBank/DDBJ databases">
        <title>Pelagicoccus enzymogenes sp. nov. with an EPS production, isolated from marine sediment.</title>
        <authorList>
            <person name="Feng X."/>
        </authorList>
    </citation>
    <scope>NUCLEOTIDE SEQUENCE</scope>
    <source>
        <strain evidence="3">NFK12</strain>
    </source>
</reference>
<organism evidence="3 4">
    <name type="scientific">Pelagicoccus enzymogenes</name>
    <dbReference type="NCBI Taxonomy" id="2773457"/>
    <lineage>
        <taxon>Bacteria</taxon>
        <taxon>Pseudomonadati</taxon>
        <taxon>Verrucomicrobiota</taxon>
        <taxon>Opitutia</taxon>
        <taxon>Puniceicoccales</taxon>
        <taxon>Pelagicoccaceae</taxon>
        <taxon>Pelagicoccus</taxon>
    </lineage>
</organism>
<keyword evidence="3" id="KW-0413">Isomerase</keyword>
<evidence type="ECO:0000256" key="1">
    <source>
        <dbReference type="ARBA" id="ARBA00022723"/>
    </source>
</evidence>
<sequence>MKLTRNCLLPLQANRVWRSYLGGRSLDEIEGQPQPADGNFPEDWIASLTLANNPVQGDPDEGLAKLTNEDGELVLFSDLVESDPEFYLGKEHVARFGTDMRILAKYLDSAIRLHFQVHPTTAFSAKNLGINKGKTEAYVILAIRDEIEQPYIYAGFQRPPSKGELRKWIETQDIASLEACFDKIPVKVGDVFLIPGGCPHALGEGILMVELMEASDLVVRFEFERGGYVLPEESRFMGRGLDFCLNVFDLRPKSVADFACQPRVLHEFADGSVQKLLIGEDRTRCFEARSTRIEKAVTKSEDGFYILVVTAGSGTVEIGGQVCELKQYDRVFVAAEAGEVSFKTHAGLEFLELAGPVL</sequence>
<dbReference type="InterPro" id="IPR011051">
    <property type="entry name" value="RmlC_Cupin_sf"/>
</dbReference>
<evidence type="ECO:0000313" key="4">
    <source>
        <dbReference type="Proteomes" id="UP000622317"/>
    </source>
</evidence>
<dbReference type="Gene3D" id="2.60.120.10">
    <property type="entry name" value="Jelly Rolls"/>
    <property type="match status" value="2"/>
</dbReference>
<dbReference type="GO" id="GO:0016853">
    <property type="term" value="F:isomerase activity"/>
    <property type="evidence" value="ECO:0007669"/>
    <property type="project" value="UniProtKB-KW"/>
</dbReference>
<dbReference type="CDD" id="cd07010">
    <property type="entry name" value="cupin_PMI_type_I_N_bac"/>
    <property type="match status" value="1"/>
</dbReference>
<dbReference type="AlphaFoldDB" id="A0A927FDX6"/>